<dbReference type="AlphaFoldDB" id="A0A183FAY4"/>
<feature type="compositionally biased region" description="Acidic residues" evidence="1">
    <location>
        <begin position="1"/>
        <end position="22"/>
    </location>
</feature>
<accession>A0A183FAY4</accession>
<evidence type="ECO:0000313" key="4">
    <source>
        <dbReference type="WBParaSite" id="HPBE_0000332601-mRNA-1"/>
    </source>
</evidence>
<sequence length="47" mass="5303">MKIEEDEVDGEWNITDEEEDLNLDQPAGSKTITFSGGQEVPEEQVCF</sequence>
<dbReference type="WBParaSite" id="HPBE_0000332601-mRNA-1">
    <property type="protein sequence ID" value="HPBE_0000332601-mRNA-1"/>
    <property type="gene ID" value="HPBE_0000332601"/>
</dbReference>
<feature type="region of interest" description="Disordered" evidence="1">
    <location>
        <begin position="1"/>
        <end position="47"/>
    </location>
</feature>
<gene>
    <name evidence="2" type="ORF">HPBE_LOCUS3327</name>
</gene>
<evidence type="ECO:0000256" key="1">
    <source>
        <dbReference type="SAM" id="MobiDB-lite"/>
    </source>
</evidence>
<organism evidence="3 4">
    <name type="scientific">Heligmosomoides polygyrus</name>
    <name type="common">Parasitic roundworm</name>
    <dbReference type="NCBI Taxonomy" id="6339"/>
    <lineage>
        <taxon>Eukaryota</taxon>
        <taxon>Metazoa</taxon>
        <taxon>Ecdysozoa</taxon>
        <taxon>Nematoda</taxon>
        <taxon>Chromadorea</taxon>
        <taxon>Rhabditida</taxon>
        <taxon>Rhabditina</taxon>
        <taxon>Rhabditomorpha</taxon>
        <taxon>Strongyloidea</taxon>
        <taxon>Heligmosomidae</taxon>
        <taxon>Heligmosomoides</taxon>
    </lineage>
</organism>
<evidence type="ECO:0000313" key="2">
    <source>
        <dbReference type="EMBL" id="VDO33660.1"/>
    </source>
</evidence>
<evidence type="ECO:0000313" key="3">
    <source>
        <dbReference type="Proteomes" id="UP000050761"/>
    </source>
</evidence>
<dbReference type="EMBL" id="UZAH01008051">
    <property type="protein sequence ID" value="VDO33660.1"/>
    <property type="molecule type" value="Genomic_DNA"/>
</dbReference>
<protein>
    <submittedName>
        <fullName evidence="4">ZNF771</fullName>
    </submittedName>
</protein>
<reference evidence="4" key="2">
    <citation type="submission" date="2019-09" db="UniProtKB">
        <authorList>
            <consortium name="WormBaseParasite"/>
        </authorList>
    </citation>
    <scope>IDENTIFICATION</scope>
</reference>
<keyword evidence="3" id="KW-1185">Reference proteome</keyword>
<accession>A0A3P7UF58</accession>
<dbReference type="Proteomes" id="UP000050761">
    <property type="component" value="Unassembled WGS sequence"/>
</dbReference>
<proteinExistence type="predicted"/>
<name>A0A183FAY4_HELPZ</name>
<reference evidence="2 3" key="1">
    <citation type="submission" date="2018-11" db="EMBL/GenBank/DDBJ databases">
        <authorList>
            <consortium name="Pathogen Informatics"/>
        </authorList>
    </citation>
    <scope>NUCLEOTIDE SEQUENCE [LARGE SCALE GENOMIC DNA]</scope>
</reference>